<evidence type="ECO:0008006" key="4">
    <source>
        <dbReference type="Google" id="ProtNLM"/>
    </source>
</evidence>
<gene>
    <name evidence="3" type="ORF">SDC9_72338</name>
</gene>
<dbReference type="EMBL" id="VSSQ01004589">
    <property type="protein sequence ID" value="MPM25838.1"/>
    <property type="molecule type" value="Genomic_DNA"/>
</dbReference>
<evidence type="ECO:0000313" key="3">
    <source>
        <dbReference type="EMBL" id="MPM25838.1"/>
    </source>
</evidence>
<feature type="compositionally biased region" description="Low complexity" evidence="1">
    <location>
        <begin position="146"/>
        <end position="156"/>
    </location>
</feature>
<evidence type="ECO:0000256" key="2">
    <source>
        <dbReference type="SAM" id="Phobius"/>
    </source>
</evidence>
<keyword evidence="2" id="KW-0812">Transmembrane</keyword>
<dbReference type="AlphaFoldDB" id="A0A644YD20"/>
<proteinExistence type="predicted"/>
<evidence type="ECO:0000256" key="1">
    <source>
        <dbReference type="SAM" id="MobiDB-lite"/>
    </source>
</evidence>
<keyword evidence="2" id="KW-0472">Membrane</keyword>
<reference evidence="3" key="1">
    <citation type="submission" date="2019-08" db="EMBL/GenBank/DDBJ databases">
        <authorList>
            <person name="Kucharzyk K."/>
            <person name="Murdoch R.W."/>
            <person name="Higgins S."/>
            <person name="Loffler F."/>
        </authorList>
    </citation>
    <scope>NUCLEOTIDE SEQUENCE</scope>
</reference>
<organism evidence="3">
    <name type="scientific">bioreactor metagenome</name>
    <dbReference type="NCBI Taxonomy" id="1076179"/>
    <lineage>
        <taxon>unclassified sequences</taxon>
        <taxon>metagenomes</taxon>
        <taxon>ecological metagenomes</taxon>
    </lineage>
</organism>
<sequence>MRCFLEKYRITSFFLVLLLTGTTVLDAQVTFRASAPNGVVKGEQFRLSYTLNEEGKDLRLPDLKGFEVLFGPSTSRSFSQSTINGKTTSESSVTYTYILVAPAEGTFTIGPASINVNGSNYRSNSLTVKVLPPDKAAENRQGGSPGSSDSGSSSAAPAAKVSADDAFIRAIVSKNNGYEQEGFTVTFRLYTTLNITDLGKIEFPEFEGFMVEEVTIASNQQLQMERYNGRNYYTADLKKTLLFPQRSGKITIPSGRLEMVFSVPSGKKVSTFFGTQEVMADVKKTLVTNPLSINVKPLPEGKPLGFSNAVGTFTFTPSISTKQTRANEPITVSVDISGTGNMKLIQNPEVKFPTNFEVYDPTVSNNFQVATNGLTGSRKIEYLAIPRYEGNYNIPPIEFSYFDLNANSYKTVKSPEYNLQIAKGDPGKASASSYVNQQNVRVEQDIRFLKTGEPQYQHKNNFFVGSLGYWLWYLIPLVLLIVFYLFNLKMARENANVALMRTKKANKMAIKKLKVAEKFLKEHNKENFYDEVLRALWGYFSDKLSIPVVNLTKDNIEKELSDYGIDNELTGKFMQILNTCEFARYAPAESDAAMDKLYNETVDAIGKMESKLKRK</sequence>
<feature type="region of interest" description="Disordered" evidence="1">
    <location>
        <begin position="135"/>
        <end position="156"/>
    </location>
</feature>
<name>A0A644YD20_9ZZZZ</name>
<dbReference type="InterPro" id="IPR025738">
    <property type="entry name" value="BatD"/>
</dbReference>
<dbReference type="Pfam" id="PF13584">
    <property type="entry name" value="BatD"/>
    <property type="match status" value="2"/>
</dbReference>
<protein>
    <recommendedName>
        <fullName evidence="4">Protein BatD</fullName>
    </recommendedName>
</protein>
<dbReference type="PANTHER" id="PTHR40940:SF2">
    <property type="entry name" value="BATD"/>
    <property type="match status" value="1"/>
</dbReference>
<dbReference type="PANTHER" id="PTHR40940">
    <property type="entry name" value="PROTEIN BATD-RELATED"/>
    <property type="match status" value="1"/>
</dbReference>
<comment type="caution">
    <text evidence="3">The sequence shown here is derived from an EMBL/GenBank/DDBJ whole genome shotgun (WGS) entry which is preliminary data.</text>
</comment>
<feature type="transmembrane region" description="Helical" evidence="2">
    <location>
        <begin position="467"/>
        <end position="486"/>
    </location>
</feature>
<keyword evidence="2" id="KW-1133">Transmembrane helix</keyword>
<accession>A0A644YD20</accession>